<dbReference type="InParanoid" id="J3KJW1"/>
<dbReference type="PANTHER" id="PTHR10629">
    <property type="entry name" value="CYTOSINE-SPECIFIC METHYLTRANSFERASE"/>
    <property type="match status" value="1"/>
</dbReference>
<protein>
    <recommendedName>
        <fullName evidence="2">DNA (cytosine-5-)-methyltransferase</fullName>
        <ecNumber evidence="2">2.1.1.37</ecNumber>
    </recommendedName>
</protein>
<dbReference type="EC" id="2.1.1.37" evidence="2"/>
<dbReference type="SUPFAM" id="SSF53335">
    <property type="entry name" value="S-adenosyl-L-methionine-dependent methyltransferases"/>
    <property type="match status" value="1"/>
</dbReference>
<organism evidence="11 12">
    <name type="scientific">Coccidioides immitis (strain RS)</name>
    <name type="common">Valley fever fungus</name>
    <dbReference type="NCBI Taxonomy" id="246410"/>
    <lineage>
        <taxon>Eukaryota</taxon>
        <taxon>Fungi</taxon>
        <taxon>Dikarya</taxon>
        <taxon>Ascomycota</taxon>
        <taxon>Pezizomycotina</taxon>
        <taxon>Eurotiomycetes</taxon>
        <taxon>Eurotiomycetidae</taxon>
        <taxon>Onygenales</taxon>
        <taxon>Onygenaceae</taxon>
        <taxon>Coccidioides</taxon>
    </lineage>
</organism>
<dbReference type="InterPro" id="IPR001525">
    <property type="entry name" value="C5_MeTfrase"/>
</dbReference>
<dbReference type="OMA" id="TFDVIWY"/>
<keyword evidence="6" id="KW-0238">DNA-binding</keyword>
<dbReference type="EMBL" id="GG704911">
    <property type="protein sequence ID" value="EAS36408.3"/>
    <property type="molecule type" value="Genomic_DNA"/>
</dbReference>
<dbReference type="PRINTS" id="PR00105">
    <property type="entry name" value="C5METTRFRASE"/>
</dbReference>
<evidence type="ECO:0000313" key="12">
    <source>
        <dbReference type="Proteomes" id="UP000001261"/>
    </source>
</evidence>
<dbReference type="STRING" id="246410.J3KJW1"/>
<dbReference type="InterPro" id="IPR029063">
    <property type="entry name" value="SAM-dependent_MTases_sf"/>
</dbReference>
<evidence type="ECO:0000256" key="9">
    <source>
        <dbReference type="SAM" id="MobiDB-lite"/>
    </source>
</evidence>
<dbReference type="GO" id="GO:0032259">
    <property type="term" value="P:methylation"/>
    <property type="evidence" value="ECO:0007669"/>
    <property type="project" value="UniProtKB-KW"/>
</dbReference>
<evidence type="ECO:0000313" key="11">
    <source>
        <dbReference type="EMBL" id="EAS36408.3"/>
    </source>
</evidence>
<reference evidence="12" key="2">
    <citation type="journal article" date="2010" name="Genome Res.">
        <title>Population genomic sequencing of Coccidioides fungi reveals recent hybridization and transposon control.</title>
        <authorList>
            <person name="Neafsey D.E."/>
            <person name="Barker B.M."/>
            <person name="Sharpton T.J."/>
            <person name="Stajich J.E."/>
            <person name="Park D.J."/>
            <person name="Whiston E."/>
            <person name="Hung C.-Y."/>
            <person name="McMahan C."/>
            <person name="White J."/>
            <person name="Sykes S."/>
            <person name="Heiman D."/>
            <person name="Young S."/>
            <person name="Zeng Q."/>
            <person name="Abouelleil A."/>
            <person name="Aftuck L."/>
            <person name="Bessette D."/>
            <person name="Brown A."/>
            <person name="FitzGerald M."/>
            <person name="Lui A."/>
            <person name="Macdonald J.P."/>
            <person name="Priest M."/>
            <person name="Orbach M.J."/>
            <person name="Galgiani J.N."/>
            <person name="Kirkland T.N."/>
            <person name="Cole G.T."/>
            <person name="Birren B.W."/>
            <person name="Henn M.R."/>
            <person name="Taylor J.W."/>
            <person name="Rounsley S.D."/>
        </authorList>
    </citation>
    <scope>GENOME REANNOTATION</scope>
    <source>
        <strain evidence="12">RS</strain>
    </source>
</reference>
<dbReference type="KEGG" id="cim:CIMG_01762"/>
<dbReference type="Gene3D" id="3.40.50.150">
    <property type="entry name" value="Vaccinia Virus protein VP39"/>
    <property type="match status" value="1"/>
</dbReference>
<evidence type="ECO:0000256" key="6">
    <source>
        <dbReference type="ARBA" id="ARBA00023125"/>
    </source>
</evidence>
<dbReference type="GeneID" id="4566784"/>
<sequence length="1117" mass="126405">MSSLEWISSPEPINEEKDQQTVSPPNCDDFVGVVIPRQTLNTSAFEGFEPPLPKSTERDAIDTLLRDFSSYEIYDGSEFLSFQLDDFSIYKDRATNESNYGLIALNDVAKVAGSPVFFFDGTVRPEVVDDPVFYLERISFMTVSIGGYEDLERHGVGNDVWIQSTHCNTRGQIWYRLGKPAREYAPYHHTFLWVANLAKHFVDYLKENRNVALSAFKSHFREWLWEHHHLDSTFRGWLEEFGGSDFRQAIVAHAPFLRGQALGLGSEYEEHFLWDEIGLSSTPAVPKQPSRAKYTVVTPYIYKCFKDMPWGQYLQIVNLDSTMAARHQQLVHRMGFVPRKRGVVTGSKAPIEPGDVVAINRDNQTSWKGDDDLWYALVQRVSGAGHYLSLIWLYKATDTLCADLTYPHSNELFLSDHCNCGDSKIKVTEVVKKVSVTFFSDRAIDTDFFVRQTYHSGDETFRTLHKGDFECQCSKSQDRKYNVGDTVLVETSDVLEPVEIVEVSGDEVKVRVLLRRSRDFNDDSCRPNELVYTGHFRHIHLEQIRRRCHIRFFSEEQRDKGDIPAPYNRDGNGSAFYITCEESAQELRPMTRPASFCDGFDPLEAKRKLRALNLFCGGGTFDRGLEEGTAIRSEWAVEWDLPPMLTYRANHTNPEEVKLFRGSVDDFLAVAIRGQRSDLVAKLGQVEFISAGSPCQGYSLANSRKGNKVSLRNSSMIASVAAYVDFYRPQYAILENVPAMASKTHERNPLSQLICAFVGLGYQLRLMHLDAWSYGAPQSRSRLFLLIAAPGLQLPEHPALTHSHPMGTTLRSLGEAPNGLPFGERRWEVPIFKFVSAYEGTKDLPDLDRAKIASIPWPDHRTSRNESNMTQVIIDQVPKHPRKSGFPEAMTKGFLNFDPFPGDIKRRNPPSRAWSRVDPNFLIPTITTAISPHCKFTGRWLHWREDRLLTIMEARRAQGYPDSEVLVGRAAHQWKIVGNSVARQVALALGLSIREATLCNPPLPPYGETEEIIETCLNKKKRKRRLSEIVVNTSTATVVTTTTTTRYRLEQDLSVEDSSTGISTLSLGERTGTPFNDISNPLQVSLSPLSKPWNPILKTVKSVKDEGSSSEDPILID</sequence>
<dbReference type="InterPro" id="IPR001025">
    <property type="entry name" value="BAH_dom"/>
</dbReference>
<evidence type="ECO:0000259" key="10">
    <source>
        <dbReference type="PROSITE" id="PS51038"/>
    </source>
</evidence>
<gene>
    <name evidence="11" type="ORF">CIMG_01762</name>
</gene>
<comment type="similarity">
    <text evidence="8">Belongs to the class I-like SAM-binding methyltransferase superfamily. C5-methyltransferase family.</text>
</comment>
<keyword evidence="5 8" id="KW-0949">S-adenosyl-L-methionine</keyword>
<name>J3KJW1_COCIM</name>
<dbReference type="PANTHER" id="PTHR10629:SF54">
    <property type="entry name" value="DNA METHYLTRANSFERASE DIM-2"/>
    <property type="match status" value="1"/>
</dbReference>
<evidence type="ECO:0000256" key="1">
    <source>
        <dbReference type="ARBA" id="ARBA00004123"/>
    </source>
</evidence>
<evidence type="ECO:0000256" key="8">
    <source>
        <dbReference type="PROSITE-ProRule" id="PRU01016"/>
    </source>
</evidence>
<keyword evidence="4 8" id="KW-0808">Transferase</keyword>
<dbReference type="InterPro" id="IPR057215">
    <property type="entry name" value="DUF7893"/>
</dbReference>
<evidence type="ECO:0000256" key="5">
    <source>
        <dbReference type="ARBA" id="ARBA00022691"/>
    </source>
</evidence>
<accession>J3KJW1</accession>
<dbReference type="Pfam" id="PF00145">
    <property type="entry name" value="DNA_methylase"/>
    <property type="match status" value="1"/>
</dbReference>
<feature type="domain" description="BAH" evidence="10">
    <location>
        <begin position="349"/>
        <end position="465"/>
    </location>
</feature>
<dbReference type="GO" id="GO:0044027">
    <property type="term" value="P:negative regulation of gene expression via chromosomal CpG island methylation"/>
    <property type="evidence" value="ECO:0007669"/>
    <property type="project" value="TreeGrafter"/>
</dbReference>
<dbReference type="GO" id="GO:0003682">
    <property type="term" value="F:chromatin binding"/>
    <property type="evidence" value="ECO:0007669"/>
    <property type="project" value="InterPro"/>
</dbReference>
<evidence type="ECO:0000256" key="3">
    <source>
        <dbReference type="ARBA" id="ARBA00022603"/>
    </source>
</evidence>
<dbReference type="RefSeq" id="XP_001247991.2">
    <property type="nucleotide sequence ID" value="XM_001247990.2"/>
</dbReference>
<proteinExistence type="inferred from homology"/>
<dbReference type="OrthoDB" id="5376140at2759"/>
<comment type="subcellular location">
    <subcellularLocation>
        <location evidence="1">Nucleus</location>
    </subcellularLocation>
</comment>
<dbReference type="CDD" id="cd04370">
    <property type="entry name" value="BAH"/>
    <property type="match status" value="1"/>
</dbReference>
<dbReference type="PROSITE" id="PS51679">
    <property type="entry name" value="SAM_MT_C5"/>
    <property type="match status" value="1"/>
</dbReference>
<dbReference type="PROSITE" id="PS00094">
    <property type="entry name" value="C5_MTASE_1"/>
    <property type="match status" value="1"/>
</dbReference>
<feature type="active site" evidence="8">
    <location>
        <position position="695"/>
    </location>
</feature>
<evidence type="ECO:0000256" key="7">
    <source>
        <dbReference type="ARBA" id="ARBA00023242"/>
    </source>
</evidence>
<dbReference type="GO" id="GO:0003886">
    <property type="term" value="F:DNA (cytosine-5-)-methyltransferase activity"/>
    <property type="evidence" value="ECO:0007669"/>
    <property type="project" value="UniProtKB-EC"/>
</dbReference>
<keyword evidence="3 8" id="KW-0489">Methyltransferase</keyword>
<dbReference type="Proteomes" id="UP000001261">
    <property type="component" value="Unassembled WGS sequence"/>
</dbReference>
<feature type="region of interest" description="Disordered" evidence="9">
    <location>
        <begin position="1"/>
        <end position="25"/>
    </location>
</feature>
<dbReference type="GO" id="GO:0003677">
    <property type="term" value="F:DNA binding"/>
    <property type="evidence" value="ECO:0007669"/>
    <property type="project" value="UniProtKB-KW"/>
</dbReference>
<dbReference type="PROSITE" id="PS51038">
    <property type="entry name" value="BAH"/>
    <property type="match status" value="1"/>
</dbReference>
<dbReference type="InterPro" id="IPR018117">
    <property type="entry name" value="C5_DNA_meth_AS"/>
</dbReference>
<dbReference type="VEuPathDB" id="FungiDB:CIMG_01762"/>
<keyword evidence="7" id="KW-0539">Nucleus</keyword>
<keyword evidence="12" id="KW-1185">Reference proteome</keyword>
<evidence type="ECO:0000256" key="2">
    <source>
        <dbReference type="ARBA" id="ARBA00011975"/>
    </source>
</evidence>
<dbReference type="Gene3D" id="2.30.30.490">
    <property type="match status" value="2"/>
</dbReference>
<dbReference type="AlphaFoldDB" id="J3KJW1"/>
<dbReference type="Gene3D" id="3.90.120.10">
    <property type="entry name" value="DNA Methylase, subunit A, domain 2"/>
    <property type="match status" value="1"/>
</dbReference>
<dbReference type="InterPro" id="IPR043151">
    <property type="entry name" value="BAH_sf"/>
</dbReference>
<evidence type="ECO:0000256" key="4">
    <source>
        <dbReference type="ARBA" id="ARBA00022679"/>
    </source>
</evidence>
<dbReference type="Pfam" id="PF25423">
    <property type="entry name" value="DUF7893"/>
    <property type="match status" value="1"/>
</dbReference>
<dbReference type="InterPro" id="IPR050390">
    <property type="entry name" value="C5-Methyltransferase"/>
</dbReference>
<reference evidence="12" key="1">
    <citation type="journal article" date="2009" name="Genome Res.">
        <title>Comparative genomic analyses of the human fungal pathogens Coccidioides and their relatives.</title>
        <authorList>
            <person name="Sharpton T.J."/>
            <person name="Stajich J.E."/>
            <person name="Rounsley S.D."/>
            <person name="Gardner M.J."/>
            <person name="Wortman J.R."/>
            <person name="Jordar V.S."/>
            <person name="Maiti R."/>
            <person name="Kodira C.D."/>
            <person name="Neafsey D.E."/>
            <person name="Zeng Q."/>
            <person name="Hung C.-Y."/>
            <person name="McMahan C."/>
            <person name="Muszewska A."/>
            <person name="Grynberg M."/>
            <person name="Mandel M.A."/>
            <person name="Kellner E.M."/>
            <person name="Barker B.M."/>
            <person name="Galgiani J.N."/>
            <person name="Orbach M.J."/>
            <person name="Kirkland T.N."/>
            <person name="Cole G.T."/>
            <person name="Henn M.R."/>
            <person name="Birren B.W."/>
            <person name="Taylor J.W."/>
        </authorList>
    </citation>
    <scope>NUCLEOTIDE SEQUENCE [LARGE SCALE GENOMIC DNA]</scope>
    <source>
        <strain evidence="12">RS</strain>
    </source>
</reference>
<dbReference type="GO" id="GO:0005634">
    <property type="term" value="C:nucleus"/>
    <property type="evidence" value="ECO:0007669"/>
    <property type="project" value="UniProtKB-SubCell"/>
</dbReference>